<reference evidence="1" key="1">
    <citation type="journal article" date="2009" name="Plant Mol. Biol.">
        <title>Insights into corn genes derived from large-scale cDNA sequencing.</title>
        <authorList>
            <person name="Alexandrov N.N."/>
            <person name="Brover V.V."/>
            <person name="Freidin S."/>
            <person name="Troukhan M.E."/>
            <person name="Tatarinova T.V."/>
            <person name="Zhang H."/>
            <person name="Swaller T.J."/>
            <person name="Lu Y.P."/>
            <person name="Bouck J."/>
            <person name="Flavell R.B."/>
            <person name="Feldmann K.A."/>
        </authorList>
    </citation>
    <scope>NUCLEOTIDE SEQUENCE</scope>
</reference>
<protein>
    <submittedName>
        <fullName evidence="1">Uncharacterized protein</fullName>
    </submittedName>
</protein>
<evidence type="ECO:0000313" key="1">
    <source>
        <dbReference type="EMBL" id="ACG44945.1"/>
    </source>
</evidence>
<sequence>MGLAGGIVRRVFSKSPCSSAGSRGHSVRAFSYIACSSLVGVSLCPRRGTSFVLVQYVVVLL</sequence>
<accession>B6U6G2</accession>
<dbReference type="EMBL" id="EU972827">
    <property type="protein sequence ID" value="ACG44945.1"/>
    <property type="molecule type" value="mRNA"/>
</dbReference>
<organism evidence="1">
    <name type="scientific">Zea mays</name>
    <name type="common">Maize</name>
    <dbReference type="NCBI Taxonomy" id="4577"/>
    <lineage>
        <taxon>Eukaryota</taxon>
        <taxon>Viridiplantae</taxon>
        <taxon>Streptophyta</taxon>
        <taxon>Embryophyta</taxon>
        <taxon>Tracheophyta</taxon>
        <taxon>Spermatophyta</taxon>
        <taxon>Magnoliopsida</taxon>
        <taxon>Liliopsida</taxon>
        <taxon>Poales</taxon>
        <taxon>Poaceae</taxon>
        <taxon>PACMAD clade</taxon>
        <taxon>Panicoideae</taxon>
        <taxon>Andropogonodae</taxon>
        <taxon>Andropogoneae</taxon>
        <taxon>Tripsacinae</taxon>
        <taxon>Zea</taxon>
    </lineage>
</organism>
<dbReference type="AlphaFoldDB" id="B6U6G2"/>
<proteinExistence type="evidence at transcript level"/>
<name>B6U6G2_MAIZE</name>